<feature type="transmembrane region" description="Helical" evidence="1">
    <location>
        <begin position="78"/>
        <end position="100"/>
    </location>
</feature>
<comment type="caution">
    <text evidence="2">The sequence shown here is derived from an EMBL/GenBank/DDBJ whole genome shotgun (WGS) entry which is preliminary data.</text>
</comment>
<organism evidence="2 3">
    <name type="scientific">Pan troglodytes</name>
    <name type="common">Chimpanzee</name>
    <dbReference type="NCBI Taxonomy" id="9598"/>
    <lineage>
        <taxon>Eukaryota</taxon>
        <taxon>Metazoa</taxon>
        <taxon>Chordata</taxon>
        <taxon>Craniata</taxon>
        <taxon>Vertebrata</taxon>
        <taxon>Euteleostomi</taxon>
        <taxon>Mammalia</taxon>
        <taxon>Eutheria</taxon>
        <taxon>Euarchontoglires</taxon>
        <taxon>Primates</taxon>
        <taxon>Haplorrhini</taxon>
        <taxon>Catarrhini</taxon>
        <taxon>Hominidae</taxon>
        <taxon>Pan</taxon>
    </lineage>
</organism>
<evidence type="ECO:0000256" key="1">
    <source>
        <dbReference type="SAM" id="Phobius"/>
    </source>
</evidence>
<dbReference type="PANTHER" id="PTHR45720:SF6">
    <property type="entry name" value="CHLORIDE CHANNEL PROTEIN 2"/>
    <property type="match status" value="1"/>
</dbReference>
<dbReference type="PANTHER" id="PTHR45720">
    <property type="entry name" value="CHLORIDE CHANNEL PROTEIN 2"/>
    <property type="match status" value="1"/>
</dbReference>
<protein>
    <submittedName>
        <fullName evidence="2">CLCN2 isoform 6</fullName>
    </submittedName>
</protein>
<reference evidence="2 3" key="1">
    <citation type="submission" date="2017-12" db="EMBL/GenBank/DDBJ databases">
        <title>High-resolution comparative analysis of great ape genomes.</title>
        <authorList>
            <person name="Pollen A."/>
            <person name="Hastie A."/>
            <person name="Hormozdiari F."/>
            <person name="Dougherty M."/>
            <person name="Liu R."/>
            <person name="Chaisson M."/>
            <person name="Hoppe E."/>
            <person name="Hill C."/>
            <person name="Pang A."/>
            <person name="Hillier L."/>
            <person name="Baker C."/>
            <person name="Armstrong J."/>
            <person name="Shendure J."/>
            <person name="Paten B."/>
            <person name="Wilson R."/>
            <person name="Chao H."/>
            <person name="Schneider V."/>
            <person name="Ventura M."/>
            <person name="Kronenberg Z."/>
            <person name="Murali S."/>
            <person name="Gordon D."/>
            <person name="Cantsilieris S."/>
            <person name="Munson K."/>
            <person name="Nelson B."/>
            <person name="Raja A."/>
            <person name="Underwood J."/>
            <person name="Diekhans M."/>
            <person name="Fiddes I."/>
            <person name="Haussler D."/>
            <person name="Eichler E."/>
        </authorList>
    </citation>
    <scope>NUCLEOTIDE SEQUENCE [LARGE SCALE GENOMIC DNA]</scope>
    <source>
        <strain evidence="2">Yerkes chimp pedigree #C0471</strain>
    </source>
</reference>
<dbReference type="AlphaFoldDB" id="A0A2J8M5K9"/>
<sequence>TINRFLMRKRLLFPALVTLLISTLTFPPGFGQFMAGQLSQKETLVTLFDNRTWVRQGLVEELEPPSTSQAWNPPRANVFLTLVIFILMKHLGVWWVKAWLPGSQMEFIRTAAPTGLCLGATLWSGQLRWQER</sequence>
<evidence type="ECO:0000313" key="2">
    <source>
        <dbReference type="EMBL" id="PNI54800.1"/>
    </source>
</evidence>
<proteinExistence type="predicted"/>
<keyword evidence="1" id="KW-0472">Membrane</keyword>
<dbReference type="Proteomes" id="UP000236370">
    <property type="component" value="Unassembled WGS sequence"/>
</dbReference>
<dbReference type="InterPro" id="IPR050970">
    <property type="entry name" value="Cl_channel_volt-gated"/>
</dbReference>
<dbReference type="EMBL" id="NBAG03000267">
    <property type="protein sequence ID" value="PNI54800.1"/>
    <property type="molecule type" value="Genomic_DNA"/>
</dbReference>
<evidence type="ECO:0000313" key="3">
    <source>
        <dbReference type="Proteomes" id="UP000236370"/>
    </source>
</evidence>
<dbReference type="Gene3D" id="1.10.3080.10">
    <property type="entry name" value="Clc chloride channel"/>
    <property type="match status" value="1"/>
</dbReference>
<feature type="non-terminal residue" evidence="2">
    <location>
        <position position="1"/>
    </location>
</feature>
<gene>
    <name evidence="2" type="ORF">CK820_G0023378</name>
</gene>
<keyword evidence="1" id="KW-1133">Transmembrane helix</keyword>
<accession>A0A2J8M5K9</accession>
<keyword evidence="1" id="KW-0812">Transmembrane</keyword>
<name>A0A2J8M5K9_PANTR</name>